<dbReference type="EMBL" id="CP034412">
    <property type="protein sequence ID" value="QCY46057.1"/>
    <property type="molecule type" value="Genomic_DNA"/>
</dbReference>
<dbReference type="Gene3D" id="1.10.30.50">
    <property type="match status" value="1"/>
</dbReference>
<accession>A0A5B7WQ97</accession>
<proteinExistence type="predicted"/>
<name>A0A5B7WQ97_9MICC</name>
<dbReference type="InterPro" id="IPR003870">
    <property type="entry name" value="DUF222"/>
</dbReference>
<dbReference type="CDD" id="cd00085">
    <property type="entry name" value="HNHc"/>
    <property type="match status" value="1"/>
</dbReference>
<dbReference type="KEGG" id="gcr:GcLGCM259_0274"/>
<gene>
    <name evidence="2" type="ORF">GcLGCM259_0274</name>
</gene>
<dbReference type="InterPro" id="IPR003615">
    <property type="entry name" value="HNH_nuc"/>
</dbReference>
<dbReference type="SMART" id="SM00507">
    <property type="entry name" value="HNHc"/>
    <property type="match status" value="1"/>
</dbReference>
<protein>
    <recommendedName>
        <fullName evidence="1">HNH nuclease domain-containing protein</fullName>
    </recommendedName>
</protein>
<dbReference type="RefSeq" id="WP_175419287.1">
    <property type="nucleotide sequence ID" value="NZ_CP034412.1"/>
</dbReference>
<evidence type="ECO:0000259" key="1">
    <source>
        <dbReference type="SMART" id="SM00507"/>
    </source>
</evidence>
<dbReference type="Proteomes" id="UP000307000">
    <property type="component" value="Chromosome"/>
</dbReference>
<dbReference type="Pfam" id="PF02720">
    <property type="entry name" value="DUF222"/>
    <property type="match status" value="1"/>
</dbReference>
<evidence type="ECO:0000313" key="2">
    <source>
        <dbReference type="EMBL" id="QCY46057.1"/>
    </source>
</evidence>
<feature type="domain" description="HNH nuclease" evidence="1">
    <location>
        <begin position="345"/>
        <end position="397"/>
    </location>
</feature>
<dbReference type="AlphaFoldDB" id="A0A5B7WQ97"/>
<sequence>MEQEVVFSSLADNVTTLSALGVATTAKQALTQLEQIARIRSQLDSAEALLLADALELANREAEQNAEQQVLFQDALQERSAEYYGVDPRNPDIIRSSLVSEVSIAMREPERVVRGKLITAEGLRHLCPRTLSELSQGSITTKSAVEIVKNSQDLEPEEAHHLEEVLLPIARTSPDHTVKKQAQKMRGRLHPQSPEERHKVKQAERGVICWNEDGGMAKILITLEAQDALAIMNTLNWHIAGHRDPDDDRGDAQIRADIFRDVLLDGWPERKGADVKARIAITIPALEMLANPQRTVAELEGYGPVPLGVALQLAMNAPSLIPVLTDPWTGAVIDIGRTRYRPPNVLREFLRWRDEHCCFPGCRRLPDASEIDHIDDWAKGGGTTRRNTRLLCKRHQMFKHALGWQSTYRPDGSVEWRTPNGMIQTHLPGSIRSAQSFEPEMATNPMLPTVEVNDEVLRVLGWRDPPQQNAG</sequence>
<evidence type="ECO:0000313" key="3">
    <source>
        <dbReference type="Proteomes" id="UP000307000"/>
    </source>
</evidence>
<keyword evidence="3" id="KW-1185">Reference proteome</keyword>
<organism evidence="2 3">
    <name type="scientific">Glutamicibacter creatinolyticus</name>
    <dbReference type="NCBI Taxonomy" id="162496"/>
    <lineage>
        <taxon>Bacteria</taxon>
        <taxon>Bacillati</taxon>
        <taxon>Actinomycetota</taxon>
        <taxon>Actinomycetes</taxon>
        <taxon>Micrococcales</taxon>
        <taxon>Micrococcaceae</taxon>
        <taxon>Glutamicibacter</taxon>
    </lineage>
</organism>
<reference evidence="2 3" key="1">
    <citation type="submission" date="2018-12" db="EMBL/GenBank/DDBJ databases">
        <title>Complete Genome Sequence of Glutamicibacter creatinolyticus strain LGCM259,isolated from an abscess of a 12-year-old mare in Italy.</title>
        <authorList>
            <person name="Santos R.G."/>
            <person name="Silva A.L."/>
            <person name="Seyffert N."/>
            <person name="Castro T.L.P."/>
            <person name="Attili A.R."/>
            <person name="Rifici C."/>
            <person name="Mazzullo G."/>
            <person name="Brenig B."/>
            <person name="Venanzi F."/>
            <person name="Azevedo V."/>
        </authorList>
    </citation>
    <scope>NUCLEOTIDE SEQUENCE [LARGE SCALE GENOMIC DNA]</scope>
    <source>
        <strain evidence="2 3">LGCM 259</strain>
    </source>
</reference>